<feature type="region of interest" description="Disordered" evidence="1">
    <location>
        <begin position="64"/>
        <end position="142"/>
    </location>
</feature>
<dbReference type="OrthoDB" id="226874at2"/>
<dbReference type="KEGG" id="aagg:ETAA8_32900"/>
<dbReference type="SUPFAM" id="SSF50969">
    <property type="entry name" value="YVTN repeat-like/Quinoprotein amine dehydrogenase"/>
    <property type="match status" value="1"/>
</dbReference>
<evidence type="ECO:0000256" key="1">
    <source>
        <dbReference type="SAM" id="MobiDB-lite"/>
    </source>
</evidence>
<feature type="compositionally biased region" description="Low complexity" evidence="1">
    <location>
        <begin position="118"/>
        <end position="142"/>
    </location>
</feature>
<evidence type="ECO:0000313" key="4">
    <source>
        <dbReference type="EMBL" id="QDU28190.1"/>
    </source>
</evidence>
<dbReference type="Gene3D" id="2.130.10.10">
    <property type="entry name" value="YVTN repeat-like/Quinoprotein amine dehydrogenase"/>
    <property type="match status" value="2"/>
</dbReference>
<protein>
    <submittedName>
        <fullName evidence="4">Outer membrane biogenesis protein BamB</fullName>
    </submittedName>
</protein>
<dbReference type="InterPro" id="IPR011044">
    <property type="entry name" value="Quino_amine_DH_bsu"/>
</dbReference>
<sequence length="1237" mass="126913" precursor="true">MTSEVFLQKLEQGGLAPPEIVASLRRQVAAAKQPIVPATIAKLLVDKGHLTPNQAYRLLDAGGTASAAPKPAAPAPATKPAGASAIQKPAAAPVHSSSALDDLGLAPLDDLPEPPAKGPAKPAVNQAVAAPAKPAGAKPAPAVVKAPADTPFALDDLGLAPLDDLPELPATPAKAASAVSKAPAAPAKTIPAKPALAPTVTPIALDDLGLAPLDDLSEPTPAATPAKSASKPATAPAAKPAPANKPAIPVAPLSAPAPAASGLDDLTALDDLGSAGLDSLESLDSLNNDNPLGSAALDPFATPADLNSLSAPPPAAKPGSGTQPAPAAPTAIAVATENRQTLWVGIGIGSVALLVVIVGLALFLWPRGSGQEEFAAAEQAYQEKQYAAAIPKYDQLLKTFPNHDQASLAKVHRSMAAIHAAHSSPPDWPRLLTAMQQEAGTLASESAAAQIHTELAPLLLPLTEYFGAQLLQAKSADERQASAASVRASLALCNDARLLPANLRPWQKLAEIEESLQFIARDELRAQAREQARQTITTKLAAGDVQGALAARSTLLLHFPEVASEPFWQELAAPLAEAAQRAVKSSGDKRPAETAAAKSAVLNTIPWQQLTGQASGVANGTVVTVVAGGTIYALDESTGDVRWSRYLGCPANVASFPQTSGSSLLVDFARRELLQVSTQTGQLAWRQPLASDPVGAPLVVEGKAYVSLSTGELNCFDAASGELLAHAQLPQTVTLGLQATADGQQLIQVANEGLLYVLNAADLNCQRAVYLGHDAGSIVDPPLEFLSRLVMAENVGNQTKLNSISLTGSSAETKSQRVDGNVSTPLLVVGSRLLVPTLAGKIHVLEAATEGGEPLKLVSSHSPATAEPVACYLSASGGGLLCAGQGLSQLTLGADKKLQPAWSAVTTATFDAAAQSQNQTTIAVHHDAGQGITWATAVSSAAGAPRWQVPLSLPLSLVSRASGEALPLIIPWQNIPASPTAATSAIHRADQLGAVALNEKQLLLFAIGKSELSLVDSSEATGTAPMTRTRKLPGVVAGMPALCGQQLLVPLTDGTIACLNPQTGEPLAAPFALATKSADFSGLPSSPAAIVGSSLFVSELGGTLRQFLLPDLTPGPETNLSGARLSFGPHALGDAILFATSRDELQCLQADGSRRWRMTLTHGPFIGTPLVHGTHWLLLTQSGVVEVRAAETGELVQSIDCGQPLQGTSLLAGNTLWLPATSGQVLQLSLAREQVQP</sequence>
<name>A0A517YD75_9BACT</name>
<keyword evidence="2" id="KW-0472">Membrane</keyword>
<dbReference type="AlphaFoldDB" id="A0A517YD75"/>
<keyword evidence="2" id="KW-0812">Transmembrane</keyword>
<dbReference type="Gene3D" id="1.25.40.10">
    <property type="entry name" value="Tetratricopeptide repeat domain"/>
    <property type="match status" value="1"/>
</dbReference>
<dbReference type="InterPro" id="IPR002372">
    <property type="entry name" value="PQQ_rpt_dom"/>
</dbReference>
<dbReference type="Pfam" id="PF13360">
    <property type="entry name" value="PQQ_2"/>
    <property type="match status" value="2"/>
</dbReference>
<feature type="domain" description="Pyrrolo-quinoline quinone repeat" evidence="3">
    <location>
        <begin position="1124"/>
        <end position="1230"/>
    </location>
</feature>
<dbReference type="Proteomes" id="UP000315017">
    <property type="component" value="Chromosome"/>
</dbReference>
<proteinExistence type="predicted"/>
<dbReference type="RefSeq" id="WP_145090060.1">
    <property type="nucleotide sequence ID" value="NZ_CP036274.1"/>
</dbReference>
<evidence type="ECO:0000259" key="3">
    <source>
        <dbReference type="Pfam" id="PF13360"/>
    </source>
</evidence>
<feature type="region of interest" description="Disordered" evidence="1">
    <location>
        <begin position="294"/>
        <end position="328"/>
    </location>
</feature>
<dbReference type="SUPFAM" id="SSF50998">
    <property type="entry name" value="Quinoprotein alcohol dehydrogenase-like"/>
    <property type="match status" value="1"/>
</dbReference>
<dbReference type="InterPro" id="IPR011990">
    <property type="entry name" value="TPR-like_helical_dom_sf"/>
</dbReference>
<keyword evidence="5" id="KW-1185">Reference proteome</keyword>
<feature type="transmembrane region" description="Helical" evidence="2">
    <location>
        <begin position="342"/>
        <end position="365"/>
    </location>
</feature>
<keyword evidence="2" id="KW-1133">Transmembrane helix</keyword>
<dbReference type="EMBL" id="CP036274">
    <property type="protein sequence ID" value="QDU28190.1"/>
    <property type="molecule type" value="Genomic_DNA"/>
</dbReference>
<dbReference type="PANTHER" id="PTHR34512:SF30">
    <property type="entry name" value="OUTER MEMBRANE PROTEIN ASSEMBLY FACTOR BAMB"/>
    <property type="match status" value="1"/>
</dbReference>
<dbReference type="InterPro" id="IPR015943">
    <property type="entry name" value="WD40/YVTN_repeat-like_dom_sf"/>
</dbReference>
<accession>A0A517YD75</accession>
<evidence type="ECO:0000256" key="2">
    <source>
        <dbReference type="SAM" id="Phobius"/>
    </source>
</evidence>
<feature type="compositionally biased region" description="Low complexity" evidence="1">
    <location>
        <begin position="64"/>
        <end position="85"/>
    </location>
</feature>
<feature type="compositionally biased region" description="Low complexity" evidence="1">
    <location>
        <begin position="99"/>
        <end position="109"/>
    </location>
</feature>
<feature type="region of interest" description="Disordered" evidence="1">
    <location>
        <begin position="211"/>
        <end position="250"/>
    </location>
</feature>
<dbReference type="PANTHER" id="PTHR34512">
    <property type="entry name" value="CELL SURFACE PROTEIN"/>
    <property type="match status" value="1"/>
</dbReference>
<dbReference type="InterPro" id="IPR011047">
    <property type="entry name" value="Quinoprotein_ADH-like_sf"/>
</dbReference>
<gene>
    <name evidence="4" type="ORF">ETAA8_32900</name>
</gene>
<organism evidence="4 5">
    <name type="scientific">Anatilimnocola aggregata</name>
    <dbReference type="NCBI Taxonomy" id="2528021"/>
    <lineage>
        <taxon>Bacteria</taxon>
        <taxon>Pseudomonadati</taxon>
        <taxon>Planctomycetota</taxon>
        <taxon>Planctomycetia</taxon>
        <taxon>Pirellulales</taxon>
        <taxon>Pirellulaceae</taxon>
        <taxon>Anatilimnocola</taxon>
    </lineage>
</organism>
<reference evidence="4 5" key="1">
    <citation type="submission" date="2019-02" db="EMBL/GenBank/DDBJ databases">
        <title>Deep-cultivation of Planctomycetes and their phenomic and genomic characterization uncovers novel biology.</title>
        <authorList>
            <person name="Wiegand S."/>
            <person name="Jogler M."/>
            <person name="Boedeker C."/>
            <person name="Pinto D."/>
            <person name="Vollmers J."/>
            <person name="Rivas-Marin E."/>
            <person name="Kohn T."/>
            <person name="Peeters S.H."/>
            <person name="Heuer A."/>
            <person name="Rast P."/>
            <person name="Oberbeckmann S."/>
            <person name="Bunk B."/>
            <person name="Jeske O."/>
            <person name="Meyerdierks A."/>
            <person name="Storesund J.E."/>
            <person name="Kallscheuer N."/>
            <person name="Luecker S."/>
            <person name="Lage O.M."/>
            <person name="Pohl T."/>
            <person name="Merkel B.J."/>
            <person name="Hornburger P."/>
            <person name="Mueller R.-W."/>
            <person name="Bruemmer F."/>
            <person name="Labrenz M."/>
            <person name="Spormann A.M."/>
            <person name="Op den Camp H."/>
            <person name="Overmann J."/>
            <person name="Amann R."/>
            <person name="Jetten M.S.M."/>
            <person name="Mascher T."/>
            <person name="Medema M.H."/>
            <person name="Devos D.P."/>
            <person name="Kaster A.-K."/>
            <person name="Ovreas L."/>
            <person name="Rohde M."/>
            <person name="Galperin M.Y."/>
            <person name="Jogler C."/>
        </authorList>
    </citation>
    <scope>NUCLEOTIDE SEQUENCE [LARGE SCALE GENOMIC DNA]</scope>
    <source>
        <strain evidence="4 5">ETA_A8</strain>
    </source>
</reference>
<feature type="domain" description="Pyrrolo-quinoline quinone repeat" evidence="3">
    <location>
        <begin position="610"/>
        <end position="731"/>
    </location>
</feature>
<evidence type="ECO:0000313" key="5">
    <source>
        <dbReference type="Proteomes" id="UP000315017"/>
    </source>
</evidence>